<protein>
    <submittedName>
        <fullName evidence="3">Uncharacterized protein</fullName>
    </submittedName>
</protein>
<dbReference type="AlphaFoldDB" id="A0AAD7I7M6"/>
<keyword evidence="4" id="KW-1185">Reference proteome</keyword>
<organism evidence="3 4">
    <name type="scientific">Mycena metata</name>
    <dbReference type="NCBI Taxonomy" id="1033252"/>
    <lineage>
        <taxon>Eukaryota</taxon>
        <taxon>Fungi</taxon>
        <taxon>Dikarya</taxon>
        <taxon>Basidiomycota</taxon>
        <taxon>Agaricomycotina</taxon>
        <taxon>Agaricomycetes</taxon>
        <taxon>Agaricomycetidae</taxon>
        <taxon>Agaricales</taxon>
        <taxon>Marasmiineae</taxon>
        <taxon>Mycenaceae</taxon>
        <taxon>Mycena</taxon>
    </lineage>
</organism>
<gene>
    <name evidence="3" type="ORF">B0H16DRAFT_1892069</name>
</gene>
<keyword evidence="2" id="KW-0732">Signal</keyword>
<feature type="region of interest" description="Disordered" evidence="1">
    <location>
        <begin position="220"/>
        <end position="240"/>
    </location>
</feature>
<evidence type="ECO:0000256" key="2">
    <source>
        <dbReference type="SAM" id="SignalP"/>
    </source>
</evidence>
<feature type="compositionally biased region" description="Low complexity" evidence="1">
    <location>
        <begin position="19"/>
        <end position="29"/>
    </location>
</feature>
<feature type="region of interest" description="Disordered" evidence="1">
    <location>
        <begin position="19"/>
        <end position="46"/>
    </location>
</feature>
<accession>A0AAD7I7M6</accession>
<name>A0AAD7I7M6_9AGAR</name>
<feature type="signal peptide" evidence="2">
    <location>
        <begin position="1"/>
        <end position="19"/>
    </location>
</feature>
<dbReference type="EMBL" id="JARKIB010000124">
    <property type="protein sequence ID" value="KAJ7735908.1"/>
    <property type="molecule type" value="Genomic_DNA"/>
</dbReference>
<evidence type="ECO:0000256" key="1">
    <source>
        <dbReference type="SAM" id="MobiDB-lite"/>
    </source>
</evidence>
<feature type="region of interest" description="Disordered" evidence="1">
    <location>
        <begin position="163"/>
        <end position="198"/>
    </location>
</feature>
<evidence type="ECO:0000313" key="3">
    <source>
        <dbReference type="EMBL" id="KAJ7735908.1"/>
    </source>
</evidence>
<proteinExistence type="predicted"/>
<feature type="compositionally biased region" description="Acidic residues" evidence="1">
    <location>
        <begin position="30"/>
        <end position="46"/>
    </location>
</feature>
<sequence length="533" mass="57563">MSKWVSNIFASLLVAPASRAPPRAPAPVVVDDEDASDSDSDSDGDELATDEELLGLLNTHIPPTDLTARILALAAAQLRTHPAGATNFLPFWSDIMRHVPSNGAEATSQEVWAAREKILSALLARRQEFHGSGGTEETAVYTTDDGVVMPALDPSVTGIKQEESVEPQFQHYSSVSPSSDDDDSETPPPQPHPGPSALQQTFLHHLAPSAEYQPRHLMGSYNANIEPGSDTDLLPPCPSPEFERARAAVERPRRATEDFSLQMILPSSYTAAYGPTGLPLAAVFVPAADSIACGVVETPDGAMEEDTTQHIPATCVPQAAMPAALLALDARFAARACPPHNRPLALDVRDESTLVSTERKPTNIDDIWVPSPLGRAGLGSAAHQNSCRRMLEAVGHAVKEAESDERLRPGTPFTLKVAYAPEVRTKGVGVLFVPDDEGVPAQGTERVRMPLSDSRVSQVRVGPIRREVRGEWEVLGSHKRKRERAGVEVGQSVVKRICGLEGRDTIIRHSLLDMQADDMWVGDHRRLAQVETA</sequence>
<evidence type="ECO:0000313" key="4">
    <source>
        <dbReference type="Proteomes" id="UP001215598"/>
    </source>
</evidence>
<reference evidence="3" key="1">
    <citation type="submission" date="2023-03" db="EMBL/GenBank/DDBJ databases">
        <title>Massive genome expansion in bonnet fungi (Mycena s.s.) driven by repeated elements and novel gene families across ecological guilds.</title>
        <authorList>
            <consortium name="Lawrence Berkeley National Laboratory"/>
            <person name="Harder C.B."/>
            <person name="Miyauchi S."/>
            <person name="Viragh M."/>
            <person name="Kuo A."/>
            <person name="Thoen E."/>
            <person name="Andreopoulos B."/>
            <person name="Lu D."/>
            <person name="Skrede I."/>
            <person name="Drula E."/>
            <person name="Henrissat B."/>
            <person name="Morin E."/>
            <person name="Kohler A."/>
            <person name="Barry K."/>
            <person name="LaButti K."/>
            <person name="Morin E."/>
            <person name="Salamov A."/>
            <person name="Lipzen A."/>
            <person name="Mereny Z."/>
            <person name="Hegedus B."/>
            <person name="Baldrian P."/>
            <person name="Stursova M."/>
            <person name="Weitz H."/>
            <person name="Taylor A."/>
            <person name="Grigoriev I.V."/>
            <person name="Nagy L.G."/>
            <person name="Martin F."/>
            <person name="Kauserud H."/>
        </authorList>
    </citation>
    <scope>NUCLEOTIDE SEQUENCE</scope>
    <source>
        <strain evidence="3">CBHHK182m</strain>
    </source>
</reference>
<dbReference type="Proteomes" id="UP001215598">
    <property type="component" value="Unassembled WGS sequence"/>
</dbReference>
<comment type="caution">
    <text evidence="3">The sequence shown here is derived from an EMBL/GenBank/DDBJ whole genome shotgun (WGS) entry which is preliminary data.</text>
</comment>
<feature type="chain" id="PRO_5042034430" evidence="2">
    <location>
        <begin position="20"/>
        <end position="533"/>
    </location>
</feature>